<keyword evidence="1" id="KW-1133">Transmembrane helix</keyword>
<keyword evidence="3" id="KW-1185">Reference proteome</keyword>
<evidence type="ECO:0000313" key="3">
    <source>
        <dbReference type="Proteomes" id="UP000271573"/>
    </source>
</evidence>
<dbReference type="AlphaFoldDB" id="A0A3G9J198"/>
<gene>
    <name evidence="2" type="ORF">Back2_15210</name>
</gene>
<evidence type="ECO:0000256" key="1">
    <source>
        <dbReference type="SAM" id="Phobius"/>
    </source>
</evidence>
<dbReference type="OrthoDB" id="3787329at2"/>
<reference evidence="2 3" key="1">
    <citation type="submission" date="2018-11" db="EMBL/GenBank/DDBJ databases">
        <title>Complete genome sequence of Nocardioides baekrokdamisoli strain KCTC 39748.</title>
        <authorList>
            <person name="Kang S.W."/>
            <person name="Lee K.C."/>
            <person name="Kim K.K."/>
            <person name="Kim J.S."/>
            <person name="Kim D.S."/>
            <person name="Ko S.H."/>
            <person name="Yang S.H."/>
            <person name="Shin Y.K."/>
            <person name="Lee J.S."/>
        </authorList>
    </citation>
    <scope>NUCLEOTIDE SEQUENCE [LARGE SCALE GENOMIC DNA]</scope>
    <source>
        <strain evidence="2 3">KCTC 39748</strain>
    </source>
</reference>
<accession>A0A3G9J198</accession>
<dbReference type="KEGG" id="nbe:Back2_15210"/>
<dbReference type="RefSeq" id="WP_125568248.1">
    <property type="nucleotide sequence ID" value="NZ_AP019307.1"/>
</dbReference>
<keyword evidence="1" id="KW-0472">Membrane</keyword>
<dbReference type="Proteomes" id="UP000271573">
    <property type="component" value="Chromosome"/>
</dbReference>
<feature type="transmembrane region" description="Helical" evidence="1">
    <location>
        <begin position="20"/>
        <end position="42"/>
    </location>
</feature>
<dbReference type="EMBL" id="AP019307">
    <property type="protein sequence ID" value="BBH17234.1"/>
    <property type="molecule type" value="Genomic_DNA"/>
</dbReference>
<organism evidence="2 3">
    <name type="scientific">Nocardioides baekrokdamisoli</name>
    <dbReference type="NCBI Taxonomy" id="1804624"/>
    <lineage>
        <taxon>Bacteria</taxon>
        <taxon>Bacillati</taxon>
        <taxon>Actinomycetota</taxon>
        <taxon>Actinomycetes</taxon>
        <taxon>Propionibacteriales</taxon>
        <taxon>Nocardioidaceae</taxon>
        <taxon>Nocardioides</taxon>
    </lineage>
</organism>
<evidence type="ECO:0000313" key="2">
    <source>
        <dbReference type="EMBL" id="BBH17234.1"/>
    </source>
</evidence>
<proteinExistence type="predicted"/>
<name>A0A3G9J198_9ACTN</name>
<sequence>MIAEHPPVDGPRPSSRKRFVLIAAIVTVIALAAGGFAAWQLFGKSGGAKSPEAAVGTVVSALQSHDVVALASAIDPGEVGGLTNLADSAKASLGRAGGNGADVLNAVNLNIRGVTYATTSLANGVSGVTITGGTYDLKVDLKKAYAALMKSVPSSMAEGMPSAPPQPTFERRGNIVDLFDRANLPSRDIIVVKHDGGWYVSLFATIANMGYQQAKKSDANVPAVDWSKYANPPQPIVGADANGVVQNFVTAANAHSLSQLLANLPQDEVRGLYPFGAFFDYEANKGGRSGDSVGVTSLQVTTAPRNGETAATFTGGTFSSTDSSGRTTTKVFKDKCMVSDNGPQCVPAEIASAAGFNGVVLMLKSVNGGYQLDPVATYVNAVAALSAHATALQKAAVSYLTSRFNASMSDSGTSGSTS</sequence>
<keyword evidence="1" id="KW-0812">Transmembrane</keyword>
<protein>
    <submittedName>
        <fullName evidence="2">Uncharacterized protein</fullName>
    </submittedName>
</protein>